<organism evidence="2 3">
    <name type="scientific">Sesamum angolense</name>
    <dbReference type="NCBI Taxonomy" id="2727404"/>
    <lineage>
        <taxon>Eukaryota</taxon>
        <taxon>Viridiplantae</taxon>
        <taxon>Streptophyta</taxon>
        <taxon>Embryophyta</taxon>
        <taxon>Tracheophyta</taxon>
        <taxon>Spermatophyta</taxon>
        <taxon>Magnoliopsida</taxon>
        <taxon>eudicotyledons</taxon>
        <taxon>Gunneridae</taxon>
        <taxon>Pentapetalae</taxon>
        <taxon>asterids</taxon>
        <taxon>lamiids</taxon>
        <taxon>Lamiales</taxon>
        <taxon>Pedaliaceae</taxon>
        <taxon>Sesamum</taxon>
    </lineage>
</organism>
<feature type="transmembrane region" description="Helical" evidence="1">
    <location>
        <begin position="304"/>
        <end position="324"/>
    </location>
</feature>
<dbReference type="AlphaFoldDB" id="A0AAE1T4Z4"/>
<feature type="transmembrane region" description="Helical" evidence="1">
    <location>
        <begin position="267"/>
        <end position="292"/>
    </location>
</feature>
<dbReference type="Proteomes" id="UP001289374">
    <property type="component" value="Unassembled WGS sequence"/>
</dbReference>
<feature type="transmembrane region" description="Helical" evidence="1">
    <location>
        <begin position="234"/>
        <end position="255"/>
    </location>
</feature>
<evidence type="ECO:0008006" key="4">
    <source>
        <dbReference type="Google" id="ProtNLM"/>
    </source>
</evidence>
<keyword evidence="1" id="KW-0472">Membrane</keyword>
<keyword evidence="3" id="KW-1185">Reference proteome</keyword>
<keyword evidence="1" id="KW-0812">Transmembrane</keyword>
<dbReference type="EMBL" id="JACGWL010000835">
    <property type="protein sequence ID" value="KAK4381663.1"/>
    <property type="molecule type" value="Genomic_DNA"/>
</dbReference>
<evidence type="ECO:0000313" key="3">
    <source>
        <dbReference type="Proteomes" id="UP001289374"/>
    </source>
</evidence>
<dbReference type="GO" id="GO:0016020">
    <property type="term" value="C:membrane"/>
    <property type="evidence" value="ECO:0007669"/>
    <property type="project" value="TreeGrafter"/>
</dbReference>
<keyword evidence="1" id="KW-1133">Transmembrane helix</keyword>
<evidence type="ECO:0000256" key="1">
    <source>
        <dbReference type="SAM" id="Phobius"/>
    </source>
</evidence>
<sequence length="360" mass="41540">MSFLTFITGSTKSWQPAMTVDTTTASYWLNWRVLLCSIWILMSMVFASILISKHECRRNSEVGSAENQQQDEPAGIVYEDEVWRPCLRSIHPGWLLGYRVFAFFVLLLMLILNVAVDGGSIFYFYTQWTFTLITIYFALGSLLSIHGCCRYRNRTEGDEHFDTERGSYVSSTTSQNNATKGMNLNQEPVVRQKAGSLAYVFQIIFQMNAGAVILTDTVFWFILVPFLAIKDYNLNFLIINMHSINAVFLLGETALNSLRFPWFRIGYFFLWTAVYVLFEWIVHACIAIWWPYPFLDLSSSYAPLWYSTVALMHIPCYGIFVLIMKAKHCLLSKWFPQSYSAALIQENDECYQSIAKKNTD</sequence>
<dbReference type="PANTHER" id="PTHR12242">
    <property type="entry name" value="OS02G0130600 PROTEIN-RELATED"/>
    <property type="match status" value="1"/>
</dbReference>
<feature type="transmembrane region" description="Helical" evidence="1">
    <location>
        <begin position="122"/>
        <end position="145"/>
    </location>
</feature>
<comment type="caution">
    <text evidence="2">The sequence shown here is derived from an EMBL/GenBank/DDBJ whole genome shotgun (WGS) entry which is preliminary data.</text>
</comment>
<protein>
    <recommendedName>
        <fullName evidence="4">Transmembrane protein</fullName>
    </recommendedName>
</protein>
<gene>
    <name evidence="2" type="ORF">Sango_2946100</name>
</gene>
<proteinExistence type="predicted"/>
<reference evidence="2" key="1">
    <citation type="submission" date="2020-06" db="EMBL/GenBank/DDBJ databases">
        <authorList>
            <person name="Li T."/>
            <person name="Hu X."/>
            <person name="Zhang T."/>
            <person name="Song X."/>
            <person name="Zhang H."/>
            <person name="Dai N."/>
            <person name="Sheng W."/>
            <person name="Hou X."/>
            <person name="Wei L."/>
        </authorList>
    </citation>
    <scope>NUCLEOTIDE SEQUENCE</scope>
    <source>
        <strain evidence="2">K16</strain>
        <tissue evidence="2">Leaf</tissue>
    </source>
</reference>
<feature type="transmembrane region" description="Helical" evidence="1">
    <location>
        <begin position="197"/>
        <end position="222"/>
    </location>
</feature>
<feature type="transmembrane region" description="Helical" evidence="1">
    <location>
        <begin position="96"/>
        <end position="116"/>
    </location>
</feature>
<evidence type="ECO:0000313" key="2">
    <source>
        <dbReference type="EMBL" id="KAK4381663.1"/>
    </source>
</evidence>
<reference evidence="2" key="2">
    <citation type="journal article" date="2024" name="Plant">
        <title>Genomic evolution and insights into agronomic trait innovations of Sesamum species.</title>
        <authorList>
            <person name="Miao H."/>
            <person name="Wang L."/>
            <person name="Qu L."/>
            <person name="Liu H."/>
            <person name="Sun Y."/>
            <person name="Le M."/>
            <person name="Wang Q."/>
            <person name="Wei S."/>
            <person name="Zheng Y."/>
            <person name="Lin W."/>
            <person name="Duan Y."/>
            <person name="Cao H."/>
            <person name="Xiong S."/>
            <person name="Wang X."/>
            <person name="Wei L."/>
            <person name="Li C."/>
            <person name="Ma Q."/>
            <person name="Ju M."/>
            <person name="Zhao R."/>
            <person name="Li G."/>
            <person name="Mu C."/>
            <person name="Tian Q."/>
            <person name="Mei H."/>
            <person name="Zhang T."/>
            <person name="Gao T."/>
            <person name="Zhang H."/>
        </authorList>
    </citation>
    <scope>NUCLEOTIDE SEQUENCE</scope>
    <source>
        <strain evidence="2">K16</strain>
    </source>
</reference>
<name>A0AAE1T4Z4_9LAMI</name>
<feature type="transmembrane region" description="Helical" evidence="1">
    <location>
        <begin position="29"/>
        <end position="51"/>
    </location>
</feature>
<dbReference type="PANTHER" id="PTHR12242:SF22">
    <property type="entry name" value="OS02G0130600 PROTEIN"/>
    <property type="match status" value="1"/>
</dbReference>
<accession>A0AAE1T4Z4</accession>